<dbReference type="STRING" id="937775.Metlim_1949"/>
<evidence type="ECO:0000313" key="2">
    <source>
        <dbReference type="Proteomes" id="UP000005741"/>
    </source>
</evidence>
<protein>
    <submittedName>
        <fullName evidence="1">DNA alkylation repair enzyme</fullName>
    </submittedName>
</protein>
<dbReference type="InterPro" id="IPR014825">
    <property type="entry name" value="DNA_alkylation"/>
</dbReference>
<organism evidence="1 2">
    <name type="scientific">Methanoplanus limicola DSM 2279</name>
    <dbReference type="NCBI Taxonomy" id="937775"/>
    <lineage>
        <taxon>Archaea</taxon>
        <taxon>Methanobacteriati</taxon>
        <taxon>Methanobacteriota</taxon>
        <taxon>Stenosarchaea group</taxon>
        <taxon>Methanomicrobia</taxon>
        <taxon>Methanomicrobiales</taxon>
        <taxon>Methanomicrobiaceae</taxon>
        <taxon>Methanoplanus</taxon>
    </lineage>
</organism>
<dbReference type="Proteomes" id="UP000005741">
    <property type="component" value="Chromosome"/>
</dbReference>
<keyword evidence="2" id="KW-1185">Reference proteome</keyword>
<dbReference type="Pfam" id="PF08713">
    <property type="entry name" value="DNA_alkylation"/>
    <property type="match status" value="1"/>
</dbReference>
<dbReference type="Gene3D" id="1.25.10.90">
    <property type="match status" value="1"/>
</dbReference>
<dbReference type="HOGENOM" id="CLU_079880_2_0_2"/>
<sequence>MIFPGNIFCFFYRNFDDRFIPLYFMDNVVESLRLELTANADPAVNESNKRFFKEDVKFHGVKNALTGKISKDYFKKIKGLEKEEIFDLCEDLFSSGYNEEAFIAAEWLAGISDKFSEGDIEIFAGWIEDYIDNWAKCDSFCNHAVGDYLVMFPGDISHLKGWALSENRWMRRAAAVSLIIPAKRGEFPDDIFEIADILLEDGDDMVRKGYGWLLKDLAITRQKDVFDYVMKNKRRMPRVSLRYAIERMPEDMRTEAMRKDW</sequence>
<reference evidence="1 2" key="1">
    <citation type="submission" date="2011-10" db="EMBL/GenBank/DDBJ databases">
        <title>The Improved High-Quality Draft genome of Methanoplanus limicola DSM 2279.</title>
        <authorList>
            <consortium name="US DOE Joint Genome Institute (JGI-PGF)"/>
            <person name="Lucas S."/>
            <person name="Copeland A."/>
            <person name="Lapidus A."/>
            <person name="Glavina del Rio T."/>
            <person name="Dalin E."/>
            <person name="Tice H."/>
            <person name="Bruce D."/>
            <person name="Goodwin L."/>
            <person name="Pitluck S."/>
            <person name="Peters L."/>
            <person name="Mikhailova N."/>
            <person name="Lu M."/>
            <person name="Kyrpides N."/>
            <person name="Mavromatis K."/>
            <person name="Ivanova N."/>
            <person name="Markowitz V."/>
            <person name="Cheng J.-F."/>
            <person name="Hugenholtz P."/>
            <person name="Woyke T."/>
            <person name="Wu D."/>
            <person name="Wirth R."/>
            <person name="Brambilla E.-M."/>
            <person name="Klenk H.-P."/>
            <person name="Eisen J.A."/>
        </authorList>
    </citation>
    <scope>NUCLEOTIDE SEQUENCE [LARGE SCALE GENOMIC DNA]</scope>
    <source>
        <strain evidence="1 2">DSM 2279</strain>
    </source>
</reference>
<dbReference type="SUPFAM" id="SSF48371">
    <property type="entry name" value="ARM repeat"/>
    <property type="match status" value="1"/>
</dbReference>
<dbReference type="InterPro" id="IPR016024">
    <property type="entry name" value="ARM-type_fold"/>
</dbReference>
<dbReference type="PANTHER" id="PTHR34070">
    <property type="entry name" value="ARMADILLO-TYPE FOLD"/>
    <property type="match status" value="1"/>
</dbReference>
<evidence type="ECO:0000313" key="1">
    <source>
        <dbReference type="EMBL" id="EHQ36038.1"/>
    </source>
</evidence>
<proteinExistence type="predicted"/>
<dbReference type="AlphaFoldDB" id="H1YYQ5"/>
<dbReference type="InParanoid" id="H1YYQ5"/>
<dbReference type="CDD" id="cd06561">
    <property type="entry name" value="AlkD_like"/>
    <property type="match status" value="1"/>
</dbReference>
<accession>H1YYQ5</accession>
<dbReference type="PANTHER" id="PTHR34070:SF1">
    <property type="entry name" value="DNA ALKYLATION REPAIR PROTEIN"/>
    <property type="match status" value="1"/>
</dbReference>
<name>H1YYQ5_9EURY</name>
<gene>
    <name evidence="1" type="ORF">Metlim_1949</name>
</gene>
<dbReference type="EMBL" id="CM001436">
    <property type="protein sequence ID" value="EHQ36038.1"/>
    <property type="molecule type" value="Genomic_DNA"/>
</dbReference>